<dbReference type="InterPro" id="IPR036390">
    <property type="entry name" value="WH_DNA-bd_sf"/>
</dbReference>
<feature type="domain" description="HTH iclR-type" evidence="4">
    <location>
        <begin position="8"/>
        <end position="70"/>
    </location>
</feature>
<dbReference type="PROSITE" id="PS51077">
    <property type="entry name" value="HTH_ICLR"/>
    <property type="match status" value="1"/>
</dbReference>
<sequence length="245" mass="27697">MPDKSVQNRSVDRTLDILEAFINVDGGLTLNEIALKIDLSSSTVYRLVMTLMNRNYLYRDSESKRFYLGSQLNRLVNLNHIDANEHLKNIADPYMMKVFQETNENIGLYIQDEDCKLCIERMESTKALRHVIDIGDRVTMSKGAIGKVFLAFMEPEEWKAFDKEGWPKKEELQKVKKSGYALSIGEREEGLIGIAAPILNSKGKVIAAVSMSGPSVRFMDEFINEKIDIVIKLAKDISKAMGLGK</sequence>
<dbReference type="PANTHER" id="PTHR30136:SF35">
    <property type="entry name" value="HTH-TYPE TRANSCRIPTIONAL REGULATOR RV1719"/>
    <property type="match status" value="1"/>
</dbReference>
<dbReference type="Pfam" id="PF01614">
    <property type="entry name" value="IclR_C"/>
    <property type="match status" value="1"/>
</dbReference>
<reference evidence="6 7" key="1">
    <citation type="submission" date="2020-11" db="EMBL/GenBank/DDBJ databases">
        <title>Fusibacter basophilias sp. nov.</title>
        <authorList>
            <person name="Qiu D."/>
        </authorList>
    </citation>
    <scope>NUCLEOTIDE SEQUENCE [LARGE SCALE GENOMIC DNA]</scope>
    <source>
        <strain evidence="6 7">Q10-2</strain>
    </source>
</reference>
<keyword evidence="7" id="KW-1185">Reference proteome</keyword>
<dbReference type="PROSITE" id="PS51078">
    <property type="entry name" value="ICLR_ED"/>
    <property type="match status" value="1"/>
</dbReference>
<keyword evidence="1" id="KW-0805">Transcription regulation</keyword>
<keyword evidence="2" id="KW-0238">DNA-binding</keyword>
<dbReference type="Gene3D" id="3.30.450.40">
    <property type="match status" value="1"/>
</dbReference>
<dbReference type="RefSeq" id="WP_194704032.1">
    <property type="nucleotide sequence ID" value="NZ_JADKNH010000020.1"/>
</dbReference>
<evidence type="ECO:0000313" key="6">
    <source>
        <dbReference type="EMBL" id="MBF4695795.1"/>
    </source>
</evidence>
<dbReference type="InterPro" id="IPR036388">
    <property type="entry name" value="WH-like_DNA-bd_sf"/>
</dbReference>
<evidence type="ECO:0000313" key="7">
    <source>
        <dbReference type="Proteomes" id="UP000614200"/>
    </source>
</evidence>
<dbReference type="SUPFAM" id="SSF55781">
    <property type="entry name" value="GAF domain-like"/>
    <property type="match status" value="1"/>
</dbReference>
<evidence type="ECO:0000256" key="3">
    <source>
        <dbReference type="ARBA" id="ARBA00023163"/>
    </source>
</evidence>
<organism evidence="6 7">
    <name type="scientific">Fusibacter ferrireducens</name>
    <dbReference type="NCBI Taxonomy" id="2785058"/>
    <lineage>
        <taxon>Bacteria</taxon>
        <taxon>Bacillati</taxon>
        <taxon>Bacillota</taxon>
        <taxon>Clostridia</taxon>
        <taxon>Eubacteriales</taxon>
        <taxon>Eubacteriales Family XII. Incertae Sedis</taxon>
        <taxon>Fusibacter</taxon>
    </lineage>
</organism>
<dbReference type="Pfam" id="PF09339">
    <property type="entry name" value="HTH_IclR"/>
    <property type="match status" value="1"/>
</dbReference>
<name>A0ABR9ZZA7_9FIRM</name>
<protein>
    <submittedName>
        <fullName evidence="6">IclR family transcriptional regulator</fullName>
    </submittedName>
</protein>
<dbReference type="SUPFAM" id="SSF46785">
    <property type="entry name" value="Winged helix' DNA-binding domain"/>
    <property type="match status" value="1"/>
</dbReference>
<dbReference type="PANTHER" id="PTHR30136">
    <property type="entry name" value="HELIX-TURN-HELIX TRANSCRIPTIONAL REGULATOR, ICLR FAMILY"/>
    <property type="match status" value="1"/>
</dbReference>
<dbReference type="InterPro" id="IPR029016">
    <property type="entry name" value="GAF-like_dom_sf"/>
</dbReference>
<comment type="caution">
    <text evidence="6">The sequence shown here is derived from an EMBL/GenBank/DDBJ whole genome shotgun (WGS) entry which is preliminary data.</text>
</comment>
<dbReference type="InterPro" id="IPR014757">
    <property type="entry name" value="Tscrpt_reg_IclR_C"/>
</dbReference>
<evidence type="ECO:0000259" key="4">
    <source>
        <dbReference type="PROSITE" id="PS51077"/>
    </source>
</evidence>
<gene>
    <name evidence="6" type="ORF">ISU02_22080</name>
</gene>
<dbReference type="Gene3D" id="1.10.10.10">
    <property type="entry name" value="Winged helix-like DNA-binding domain superfamily/Winged helix DNA-binding domain"/>
    <property type="match status" value="1"/>
</dbReference>
<evidence type="ECO:0000256" key="1">
    <source>
        <dbReference type="ARBA" id="ARBA00023015"/>
    </source>
</evidence>
<dbReference type="InterPro" id="IPR050707">
    <property type="entry name" value="HTH_MetabolicPath_Reg"/>
</dbReference>
<proteinExistence type="predicted"/>
<dbReference type="SMART" id="SM00346">
    <property type="entry name" value="HTH_ICLR"/>
    <property type="match status" value="1"/>
</dbReference>
<dbReference type="Proteomes" id="UP000614200">
    <property type="component" value="Unassembled WGS sequence"/>
</dbReference>
<dbReference type="EMBL" id="JADKNH010000020">
    <property type="protein sequence ID" value="MBF4695795.1"/>
    <property type="molecule type" value="Genomic_DNA"/>
</dbReference>
<evidence type="ECO:0000256" key="2">
    <source>
        <dbReference type="ARBA" id="ARBA00023125"/>
    </source>
</evidence>
<keyword evidence="3" id="KW-0804">Transcription</keyword>
<evidence type="ECO:0000259" key="5">
    <source>
        <dbReference type="PROSITE" id="PS51078"/>
    </source>
</evidence>
<dbReference type="InterPro" id="IPR005471">
    <property type="entry name" value="Tscrpt_reg_IclR_N"/>
</dbReference>
<feature type="domain" description="IclR-ED" evidence="5">
    <location>
        <begin position="74"/>
        <end position="243"/>
    </location>
</feature>
<accession>A0ABR9ZZA7</accession>